<dbReference type="SUPFAM" id="SSF51905">
    <property type="entry name" value="FAD/NAD(P)-binding domain"/>
    <property type="match status" value="1"/>
</dbReference>
<gene>
    <name evidence="7" type="ORF">BO83DRAFT_392050</name>
</gene>
<dbReference type="PANTHER" id="PTHR47178">
    <property type="entry name" value="MONOOXYGENASE, FAD-BINDING"/>
    <property type="match status" value="1"/>
</dbReference>
<reference evidence="7" key="1">
    <citation type="submission" date="2016-12" db="EMBL/GenBank/DDBJ databases">
        <title>The genomes of Aspergillus section Nigri reveals drivers in fungal speciation.</title>
        <authorList>
            <consortium name="DOE Joint Genome Institute"/>
            <person name="Vesth T.C."/>
            <person name="Nybo J."/>
            <person name="Theobald S."/>
            <person name="Brandl J."/>
            <person name="Frisvad J.C."/>
            <person name="Nielsen K.F."/>
            <person name="Lyhne E.K."/>
            <person name="Kogle M.E."/>
            <person name="Kuo A."/>
            <person name="Riley R."/>
            <person name="Clum A."/>
            <person name="Nolan M."/>
            <person name="Lipzen A."/>
            <person name="Salamov A."/>
            <person name="Henrissat B."/>
            <person name="Wiebenga A."/>
            <person name="De vries R.P."/>
            <person name="Grigoriev I.V."/>
            <person name="Mortensen U.H."/>
            <person name="Andersen M.R."/>
            <person name="Baker S.E."/>
        </authorList>
    </citation>
    <scope>NUCLEOTIDE SEQUENCE</scope>
    <source>
        <strain evidence="7">CBS 122712</strain>
    </source>
</reference>
<evidence type="ECO:0000256" key="2">
    <source>
        <dbReference type="ARBA" id="ARBA00022630"/>
    </source>
</evidence>
<keyword evidence="3" id="KW-0274">FAD</keyword>
<proteinExistence type="predicted"/>
<accession>A0A317UTP0</accession>
<sequence>MGDFKVIIIGGGLAGLLLANGLLNNGVDFRIYERDTRELRREGYQIRLGDPAIKGFSACLDDGLFREILRRFGQSSSASSTAPSLYTSQFLEILDLTSLPTYSKSSAINREVLRSSLAKPIDAAGHVQFGAKFTHYEIIKVGGYERVRVHFTDGSSDDGDILIGADGSGSTVNECVGLRNLVPLDTHWCFLDKGSLPYDRLRKLPAQLLKGPIIVFSKGASFFFASKHDSETNGISDIEYDENEASFYWGLNIPKASVSEYEHYSEIKNRRRFCLDYIKGWAPEFHRMISIGFEDVNSPDVYVAPLRASKRPSRTWRAKAQRDQCGNQGSGHPRVWLLGDAIHAMQPNRGMGGNQALNDCAEILPYILELDNIAKSGEPPSTQQVESACRCYENDNQFRWYSWDNNLDSWENPDSACVIYVQETELMMCKVH</sequence>
<dbReference type="InterPro" id="IPR002938">
    <property type="entry name" value="FAD-bd"/>
</dbReference>
<dbReference type="VEuPathDB" id="FungiDB:BO83DRAFT_392050"/>
<comment type="caution">
    <text evidence="7">The sequence shown here is derived from an EMBL/GenBank/DDBJ whole genome shotgun (WGS) entry which is preliminary data.</text>
</comment>
<keyword evidence="4" id="KW-0560">Oxidoreductase</keyword>
<dbReference type="GO" id="GO:0004497">
    <property type="term" value="F:monooxygenase activity"/>
    <property type="evidence" value="ECO:0007669"/>
    <property type="project" value="UniProtKB-KW"/>
</dbReference>
<keyword evidence="8" id="KW-1185">Reference proteome</keyword>
<dbReference type="GeneID" id="37054883"/>
<feature type="domain" description="FAD-binding" evidence="6">
    <location>
        <begin position="334"/>
        <end position="362"/>
    </location>
</feature>
<evidence type="ECO:0000313" key="7">
    <source>
        <dbReference type="EMBL" id="PWY65404.1"/>
    </source>
</evidence>
<dbReference type="Pfam" id="PF01494">
    <property type="entry name" value="FAD_binding_3"/>
    <property type="match status" value="2"/>
</dbReference>
<evidence type="ECO:0000256" key="4">
    <source>
        <dbReference type="ARBA" id="ARBA00023002"/>
    </source>
</evidence>
<evidence type="ECO:0000313" key="8">
    <source>
        <dbReference type="Proteomes" id="UP000246171"/>
    </source>
</evidence>
<keyword evidence="2" id="KW-0285">Flavoprotein</keyword>
<dbReference type="InterPro" id="IPR036188">
    <property type="entry name" value="FAD/NAD-bd_sf"/>
</dbReference>
<dbReference type="AlphaFoldDB" id="A0A317UTP0"/>
<comment type="cofactor">
    <cofactor evidence="1">
        <name>FAD</name>
        <dbReference type="ChEBI" id="CHEBI:57692"/>
    </cofactor>
</comment>
<dbReference type="PRINTS" id="PR00420">
    <property type="entry name" value="RNGMNOXGNASE"/>
</dbReference>
<feature type="domain" description="FAD-binding" evidence="6">
    <location>
        <begin position="4"/>
        <end position="38"/>
    </location>
</feature>
<organism evidence="7 8">
    <name type="scientific">Aspergillus eucalypticola (strain CBS 122712 / IBT 29274)</name>
    <dbReference type="NCBI Taxonomy" id="1448314"/>
    <lineage>
        <taxon>Eukaryota</taxon>
        <taxon>Fungi</taxon>
        <taxon>Dikarya</taxon>
        <taxon>Ascomycota</taxon>
        <taxon>Pezizomycotina</taxon>
        <taxon>Eurotiomycetes</taxon>
        <taxon>Eurotiomycetidae</taxon>
        <taxon>Eurotiales</taxon>
        <taxon>Aspergillaceae</taxon>
        <taxon>Aspergillus</taxon>
        <taxon>Aspergillus subgen. Circumdati</taxon>
    </lineage>
</organism>
<dbReference type="EMBL" id="MSFU01000027">
    <property type="protein sequence ID" value="PWY65404.1"/>
    <property type="molecule type" value="Genomic_DNA"/>
</dbReference>
<dbReference type="Gene3D" id="3.50.50.60">
    <property type="entry name" value="FAD/NAD(P)-binding domain"/>
    <property type="match status" value="1"/>
</dbReference>
<evidence type="ECO:0000256" key="5">
    <source>
        <dbReference type="ARBA" id="ARBA00023033"/>
    </source>
</evidence>
<name>A0A317UTP0_ASPEC</name>
<keyword evidence="5" id="KW-0503">Monooxygenase</keyword>
<dbReference type="Proteomes" id="UP000246171">
    <property type="component" value="Unassembled WGS sequence"/>
</dbReference>
<protein>
    <submittedName>
        <fullName evidence="7">FAD/NAD(P)-binding domain-containing protein</fullName>
    </submittedName>
</protein>
<dbReference type="PANTHER" id="PTHR47178:SF5">
    <property type="entry name" value="FAD-BINDING DOMAIN-CONTAINING PROTEIN"/>
    <property type="match status" value="1"/>
</dbReference>
<evidence type="ECO:0000256" key="3">
    <source>
        <dbReference type="ARBA" id="ARBA00022827"/>
    </source>
</evidence>
<evidence type="ECO:0000256" key="1">
    <source>
        <dbReference type="ARBA" id="ARBA00001974"/>
    </source>
</evidence>
<dbReference type="GO" id="GO:0071949">
    <property type="term" value="F:FAD binding"/>
    <property type="evidence" value="ECO:0007669"/>
    <property type="project" value="InterPro"/>
</dbReference>
<dbReference type="RefSeq" id="XP_025384459.1">
    <property type="nucleotide sequence ID" value="XM_025532921.1"/>
</dbReference>
<dbReference type="OrthoDB" id="47494at2759"/>
<evidence type="ECO:0000259" key="6">
    <source>
        <dbReference type="Pfam" id="PF01494"/>
    </source>
</evidence>